<dbReference type="RefSeq" id="XP_016767518.2">
    <property type="nucleotide sequence ID" value="XM_016912029.2"/>
</dbReference>
<comment type="similarity">
    <text evidence="5">Belongs to the DEAD box helicase family.</text>
</comment>
<dbReference type="PROSITE" id="PS51194">
    <property type="entry name" value="HELICASE_CTER"/>
    <property type="match status" value="1"/>
</dbReference>
<evidence type="ECO:0000256" key="3">
    <source>
        <dbReference type="ARBA" id="ARBA00022840"/>
    </source>
</evidence>
<protein>
    <recommendedName>
        <fullName evidence="5">ATP-dependent RNA helicase</fullName>
        <ecNumber evidence="5">3.6.4.13</ecNumber>
    </recommendedName>
</protein>
<comment type="function">
    <text evidence="5">RNA helicase.</text>
</comment>
<dbReference type="InterPro" id="IPR011545">
    <property type="entry name" value="DEAD/DEAH_box_helicase_dom"/>
</dbReference>
<accession>A0A8B7KIT9</accession>
<feature type="domain" description="Helicase ATP-binding" evidence="6">
    <location>
        <begin position="135"/>
        <end position="324"/>
    </location>
</feature>
<dbReference type="InterPro" id="IPR014001">
    <property type="entry name" value="Helicase_ATP-bd"/>
</dbReference>
<keyword evidence="4 5" id="KW-0694">RNA-binding</keyword>
<dbReference type="GO" id="GO:0003724">
    <property type="term" value="F:RNA helicase activity"/>
    <property type="evidence" value="ECO:0007669"/>
    <property type="project" value="UniProtKB-EC"/>
</dbReference>
<evidence type="ECO:0000259" key="7">
    <source>
        <dbReference type="PROSITE" id="PS51194"/>
    </source>
</evidence>
<dbReference type="Gene3D" id="3.40.50.300">
    <property type="entry name" value="P-loop containing nucleotide triphosphate hydrolases"/>
    <property type="match status" value="2"/>
</dbReference>
<comment type="catalytic activity">
    <reaction evidence="5">
        <text>ATP + H2O = ADP + phosphate + H(+)</text>
        <dbReference type="Rhea" id="RHEA:13065"/>
        <dbReference type="ChEBI" id="CHEBI:15377"/>
        <dbReference type="ChEBI" id="CHEBI:15378"/>
        <dbReference type="ChEBI" id="CHEBI:30616"/>
        <dbReference type="ChEBI" id="CHEBI:43474"/>
        <dbReference type="ChEBI" id="CHEBI:456216"/>
        <dbReference type="EC" id="3.6.4.13"/>
    </reaction>
</comment>
<dbReference type="GO" id="GO:0016787">
    <property type="term" value="F:hydrolase activity"/>
    <property type="evidence" value="ECO:0007669"/>
    <property type="project" value="UniProtKB-KW"/>
</dbReference>
<evidence type="ECO:0000313" key="8">
    <source>
        <dbReference type="EnsemblMetazoa" id="XP_016767518"/>
    </source>
</evidence>
<dbReference type="Pfam" id="PF00270">
    <property type="entry name" value="DEAD"/>
    <property type="match status" value="1"/>
</dbReference>
<dbReference type="GO" id="GO:0003723">
    <property type="term" value="F:RNA binding"/>
    <property type="evidence" value="ECO:0007669"/>
    <property type="project" value="UniProtKB-UniRule"/>
</dbReference>
<keyword evidence="3 5" id="KW-0067">ATP-binding</keyword>
<dbReference type="OrthoDB" id="10256233at2759"/>
<dbReference type="Pfam" id="PF00271">
    <property type="entry name" value="Helicase_C"/>
    <property type="match status" value="1"/>
</dbReference>
<evidence type="ECO:0000259" key="6">
    <source>
        <dbReference type="PROSITE" id="PS51192"/>
    </source>
</evidence>
<evidence type="ECO:0000313" key="10">
    <source>
        <dbReference type="RefSeq" id="XP_016767518.2"/>
    </source>
</evidence>
<dbReference type="KEGG" id="ame:552664"/>
<dbReference type="SUPFAM" id="SSF52540">
    <property type="entry name" value="P-loop containing nucleoside triphosphate hydrolases"/>
    <property type="match status" value="2"/>
</dbReference>
<evidence type="ECO:0000313" key="9">
    <source>
        <dbReference type="Proteomes" id="UP000005203"/>
    </source>
</evidence>
<dbReference type="SMART" id="SM00490">
    <property type="entry name" value="HELICc"/>
    <property type="match status" value="1"/>
</dbReference>
<dbReference type="GeneID" id="552664"/>
<reference evidence="10" key="2">
    <citation type="submission" date="2025-04" db="UniProtKB">
        <authorList>
            <consortium name="RefSeq"/>
        </authorList>
    </citation>
    <scope>IDENTIFICATION</scope>
    <source>
        <strain evidence="10">DH4</strain>
        <tissue evidence="10">Whole body</tissue>
    </source>
</reference>
<evidence type="ECO:0000256" key="2">
    <source>
        <dbReference type="ARBA" id="ARBA00022801"/>
    </source>
</evidence>
<organism evidence="8">
    <name type="scientific">Apis mellifera</name>
    <name type="common">Honeybee</name>
    <dbReference type="NCBI Taxonomy" id="7460"/>
    <lineage>
        <taxon>Eukaryota</taxon>
        <taxon>Metazoa</taxon>
        <taxon>Ecdysozoa</taxon>
        <taxon>Arthropoda</taxon>
        <taxon>Hexapoda</taxon>
        <taxon>Insecta</taxon>
        <taxon>Pterygota</taxon>
        <taxon>Neoptera</taxon>
        <taxon>Endopterygota</taxon>
        <taxon>Hymenoptera</taxon>
        <taxon>Apocrita</taxon>
        <taxon>Aculeata</taxon>
        <taxon>Apoidea</taxon>
        <taxon>Anthophila</taxon>
        <taxon>Apidae</taxon>
        <taxon>Apis</taxon>
    </lineage>
</organism>
<gene>
    <name evidence="10" type="primary">LOC552664</name>
</gene>
<dbReference type="GO" id="GO:0005524">
    <property type="term" value="F:ATP binding"/>
    <property type="evidence" value="ECO:0007669"/>
    <property type="project" value="UniProtKB-UniRule"/>
</dbReference>
<keyword evidence="1 5" id="KW-0547">Nucleotide-binding</keyword>
<evidence type="ECO:0000256" key="5">
    <source>
        <dbReference type="RuleBase" id="RU365068"/>
    </source>
</evidence>
<dbReference type="SMART" id="SM00487">
    <property type="entry name" value="DEXDc"/>
    <property type="match status" value="1"/>
</dbReference>
<dbReference type="EnsemblMetazoa" id="XM_016912029">
    <property type="protein sequence ID" value="XP_016767518"/>
    <property type="gene ID" value="LOC552664"/>
</dbReference>
<dbReference type="EC" id="3.6.4.13" evidence="5"/>
<reference evidence="8" key="1">
    <citation type="submission" date="2021-01" db="UniProtKB">
        <authorList>
            <consortium name="EnsemblMetazoa"/>
        </authorList>
    </citation>
    <scope>IDENTIFICATION</scope>
    <source>
        <strain evidence="8">DH4</strain>
    </source>
</reference>
<dbReference type="CTD" id="33254"/>
<keyword evidence="2 5" id="KW-0378">Hydrolase</keyword>
<name>A0A7M7IK32_APIME</name>
<evidence type="ECO:0000256" key="1">
    <source>
        <dbReference type="ARBA" id="ARBA00022741"/>
    </source>
</evidence>
<sequence length="530" mass="60884">MLFRFCHIGYKTINISFINFTRHYARAIVKSRKKENEIIDNEVKNEEKRIPIIVSKKKLYDFYPDDINKKKLILASHGWKNRKSKNDHFFIYPYHNDKTEINKIDFEELNINNSVCNNLENLDIYKPLEIQKLGIPKILQEYNVLLAAETGCGKTLTYLLPLVTKILQWKENMQSNINAPLGLIITPSRELTVQIALELIKISKNLDIKIKIITGGRTKKIILNPPVGQVDILVCSFGVISKLTTFGVYNLKFVRFVVLDEADSLFHHSFEEKLRVFMKRIFVGYSHTTKDEFIDSPQLILTSATIPSRMKNVLNGIVNVDSIKHITTEKLHTILVPQKFIRLIPSEKPVELLKYIKPKVLNNQRVIVFCNQNSTSYWLSSFLNDCGIKVTNLNGDMPLSVRRGKYGEFINGKTMVLSTTNGGSRGLNTVMVNHILNYDFPLDTASYIHRCGRTGRIGTVGTCRVTSFISKIGEVIVVQKIEMAVRKMKPIPLFNLMDKGKEEELVEEEVENDYTEEIIEDLHNIENIPY</sequence>
<keyword evidence="5 10" id="KW-0347">Helicase</keyword>
<feature type="domain" description="Helicase C-terminal" evidence="7">
    <location>
        <begin position="348"/>
        <end position="497"/>
    </location>
</feature>
<dbReference type="AlphaFoldDB" id="A0A7M7IK32"/>
<dbReference type="CDD" id="cd18787">
    <property type="entry name" value="SF2_C_DEAD"/>
    <property type="match status" value="1"/>
</dbReference>
<dbReference type="InterPro" id="IPR027417">
    <property type="entry name" value="P-loop_NTPase"/>
</dbReference>
<dbReference type="InterPro" id="IPR001650">
    <property type="entry name" value="Helicase_C-like"/>
</dbReference>
<keyword evidence="9" id="KW-1185">Reference proteome</keyword>
<dbReference type="PROSITE" id="PS51192">
    <property type="entry name" value="HELICASE_ATP_BIND_1"/>
    <property type="match status" value="1"/>
</dbReference>
<dbReference type="PANTHER" id="PTHR24031">
    <property type="entry name" value="RNA HELICASE"/>
    <property type="match status" value="1"/>
</dbReference>
<proteinExistence type="inferred from homology"/>
<evidence type="ECO:0000256" key="4">
    <source>
        <dbReference type="ARBA" id="ARBA00022884"/>
    </source>
</evidence>
<comment type="domain">
    <text evidence="5">The Q motif is unique to and characteristic of the DEAD box family of RNA helicases and controls ATP binding and hydrolysis.</text>
</comment>
<accession>A0A7M7IK32</accession>
<dbReference type="Proteomes" id="UP000005203">
    <property type="component" value="Linkage group LG4"/>
</dbReference>